<evidence type="ECO:0000256" key="1">
    <source>
        <dbReference type="SAM" id="Phobius"/>
    </source>
</evidence>
<dbReference type="EMBL" id="JAWQEG010006671">
    <property type="protein sequence ID" value="KAK3854184.1"/>
    <property type="molecule type" value="Genomic_DNA"/>
</dbReference>
<keyword evidence="1" id="KW-0472">Membrane</keyword>
<protein>
    <submittedName>
        <fullName evidence="2">Uncharacterized protein</fullName>
    </submittedName>
</protein>
<keyword evidence="1" id="KW-1133">Transmembrane helix</keyword>
<dbReference type="Proteomes" id="UP001286313">
    <property type="component" value="Unassembled WGS sequence"/>
</dbReference>
<organism evidence="2 3">
    <name type="scientific">Petrolisthes cinctipes</name>
    <name type="common">Flat porcelain crab</name>
    <dbReference type="NCBI Taxonomy" id="88211"/>
    <lineage>
        <taxon>Eukaryota</taxon>
        <taxon>Metazoa</taxon>
        <taxon>Ecdysozoa</taxon>
        <taxon>Arthropoda</taxon>
        <taxon>Crustacea</taxon>
        <taxon>Multicrustacea</taxon>
        <taxon>Malacostraca</taxon>
        <taxon>Eumalacostraca</taxon>
        <taxon>Eucarida</taxon>
        <taxon>Decapoda</taxon>
        <taxon>Pleocyemata</taxon>
        <taxon>Anomura</taxon>
        <taxon>Galatheoidea</taxon>
        <taxon>Porcellanidae</taxon>
        <taxon>Petrolisthes</taxon>
    </lineage>
</organism>
<name>A0AAE1BRH8_PETCI</name>
<reference evidence="2" key="1">
    <citation type="submission" date="2023-10" db="EMBL/GenBank/DDBJ databases">
        <title>Genome assemblies of two species of porcelain crab, Petrolisthes cinctipes and Petrolisthes manimaculis (Anomura: Porcellanidae).</title>
        <authorList>
            <person name="Angst P."/>
        </authorList>
    </citation>
    <scope>NUCLEOTIDE SEQUENCE</scope>
    <source>
        <strain evidence="2">PB745_01</strain>
        <tissue evidence="2">Gill</tissue>
    </source>
</reference>
<evidence type="ECO:0000313" key="3">
    <source>
        <dbReference type="Proteomes" id="UP001286313"/>
    </source>
</evidence>
<evidence type="ECO:0000313" key="2">
    <source>
        <dbReference type="EMBL" id="KAK3854184.1"/>
    </source>
</evidence>
<comment type="caution">
    <text evidence="2">The sequence shown here is derived from an EMBL/GenBank/DDBJ whole genome shotgun (WGS) entry which is preliminary data.</text>
</comment>
<proteinExistence type="predicted"/>
<keyword evidence="1" id="KW-0812">Transmembrane</keyword>
<dbReference type="AlphaFoldDB" id="A0AAE1BRH8"/>
<sequence length="94" mass="10633">MLEEELHNSRLEGYVTQVLEEEGSLSPGLWSLVAASVVVASQPRHAPIALVCVIFLPLLVIFCVCYLGFIQFMRHKPIVGTAERRQRTKKRKVQ</sequence>
<gene>
    <name evidence="2" type="ORF">Pcinc_039315</name>
</gene>
<accession>A0AAE1BRH8</accession>
<feature type="transmembrane region" description="Helical" evidence="1">
    <location>
        <begin position="48"/>
        <end position="69"/>
    </location>
</feature>
<keyword evidence="3" id="KW-1185">Reference proteome</keyword>